<feature type="compositionally biased region" description="Polar residues" evidence="1">
    <location>
        <begin position="77"/>
        <end position="91"/>
    </location>
</feature>
<keyword evidence="3" id="KW-1185">Reference proteome</keyword>
<dbReference type="EMBL" id="LYXU01000003">
    <property type="protein sequence ID" value="OBS21667.1"/>
    <property type="molecule type" value="Genomic_DNA"/>
</dbReference>
<organism evidence="2 3">
    <name type="scientific">Fusarium poae</name>
    <dbReference type="NCBI Taxonomy" id="36050"/>
    <lineage>
        <taxon>Eukaryota</taxon>
        <taxon>Fungi</taxon>
        <taxon>Dikarya</taxon>
        <taxon>Ascomycota</taxon>
        <taxon>Pezizomycotina</taxon>
        <taxon>Sordariomycetes</taxon>
        <taxon>Hypocreomycetidae</taxon>
        <taxon>Hypocreales</taxon>
        <taxon>Nectriaceae</taxon>
        <taxon>Fusarium</taxon>
    </lineage>
</organism>
<dbReference type="Proteomes" id="UP000091967">
    <property type="component" value="Unassembled WGS sequence"/>
</dbReference>
<gene>
    <name evidence="2" type="ORF">FPOA_08003</name>
</gene>
<evidence type="ECO:0000256" key="1">
    <source>
        <dbReference type="SAM" id="MobiDB-lite"/>
    </source>
</evidence>
<protein>
    <submittedName>
        <fullName evidence="2">Uncharacterized protein</fullName>
    </submittedName>
</protein>
<evidence type="ECO:0000313" key="3">
    <source>
        <dbReference type="Proteomes" id="UP000091967"/>
    </source>
</evidence>
<dbReference type="AlphaFoldDB" id="A0A1B8AMF5"/>
<feature type="region of interest" description="Disordered" evidence="1">
    <location>
        <begin position="73"/>
        <end position="100"/>
    </location>
</feature>
<proteinExistence type="predicted"/>
<comment type="caution">
    <text evidence="2">The sequence shown here is derived from an EMBL/GenBank/DDBJ whole genome shotgun (WGS) entry which is preliminary data.</text>
</comment>
<sequence>MSLKRKKTDETELVPDQSGMSDTQLSISSLLQQQRHQALDILTRLESQQKQLELSREKDMEDLKQECQRLRSENQKLHSQIDSSRPASANPTAPGAPLSGASVIQTGTAFGSLYCEFEQVAKHALEFDINGTTTREIGVLCQVLHTESCRNNLKRFMQAQTCVTTTHHHCLRKVGSGNMAASLLAKPTHTTCPWCQYYRVDCVWIIQHRNITHNIITASQHVKMPKFFPPRGQRRNVEPYDRTPQTRLARLWTINEKIKDLKTQLDIIKAREENWKAEYDLIDEMVEVMRKHVKRLLDGFEDRGEVGQTELLLRLQTMNLRK</sequence>
<feature type="region of interest" description="Disordered" evidence="1">
    <location>
        <begin position="1"/>
        <end position="28"/>
    </location>
</feature>
<reference evidence="2 3" key="1">
    <citation type="submission" date="2016-06" db="EMBL/GenBank/DDBJ databases">
        <title>Living apart together: crosstalk between the core and supernumerary genomes in a fungal plant pathogen.</title>
        <authorList>
            <person name="Vanheule A."/>
            <person name="Audenaert K."/>
            <person name="Warris S."/>
            <person name="Van De Geest H."/>
            <person name="Schijlen E."/>
            <person name="Hofte M."/>
            <person name="De Saeger S."/>
            <person name="Haesaert G."/>
            <person name="Waalwijk C."/>
            <person name="Van Der Lee T."/>
        </authorList>
    </citation>
    <scope>NUCLEOTIDE SEQUENCE [LARGE SCALE GENOMIC DNA]</scope>
    <source>
        <strain evidence="2 3">2516</strain>
    </source>
</reference>
<name>A0A1B8AMF5_FUSPO</name>
<accession>A0A1B8AMF5</accession>
<evidence type="ECO:0000313" key="2">
    <source>
        <dbReference type="EMBL" id="OBS21667.1"/>
    </source>
</evidence>